<name>A0A162TVK4_PHYB8</name>
<dbReference type="RefSeq" id="XP_018288213.1">
    <property type="nucleotide sequence ID" value="XM_018436627.1"/>
</dbReference>
<sequence length="211" mass="24404">MTLLGTRRNPEQWPRNLKVDQYEVRLPSTTQHNFPSLNSFSKKILVVHVSIAHCFGNKSVNCALRQNVKTAPSDINLRGLRLYIYMCACGKTSVEQASIAIAVISSLYLPFLLCKFSRIWKVNVDKVGMPYICKSFATYCLHEVYGLLGPSRNWFKLGNRLPDFGEFWRWVPVFKAITHIHFSNEFHIKADQKSQKSNKIRRIKRITVLEI</sequence>
<dbReference type="GeneID" id="28997533"/>
<organism evidence="1 2">
    <name type="scientific">Phycomyces blakesleeanus (strain ATCC 8743b / DSM 1359 / FGSC 10004 / NBRC 33097 / NRRL 1555)</name>
    <dbReference type="NCBI Taxonomy" id="763407"/>
    <lineage>
        <taxon>Eukaryota</taxon>
        <taxon>Fungi</taxon>
        <taxon>Fungi incertae sedis</taxon>
        <taxon>Mucoromycota</taxon>
        <taxon>Mucoromycotina</taxon>
        <taxon>Mucoromycetes</taxon>
        <taxon>Mucorales</taxon>
        <taxon>Phycomycetaceae</taxon>
        <taxon>Phycomyces</taxon>
    </lineage>
</organism>
<dbReference type="VEuPathDB" id="FungiDB:PHYBLDRAFT_171559"/>
<dbReference type="Proteomes" id="UP000077315">
    <property type="component" value="Unassembled WGS sequence"/>
</dbReference>
<evidence type="ECO:0000313" key="1">
    <source>
        <dbReference type="EMBL" id="OAD70173.1"/>
    </source>
</evidence>
<dbReference type="EMBL" id="KV440989">
    <property type="protein sequence ID" value="OAD70173.1"/>
    <property type="molecule type" value="Genomic_DNA"/>
</dbReference>
<proteinExistence type="predicted"/>
<dbReference type="InParanoid" id="A0A162TVK4"/>
<accession>A0A162TVK4</accession>
<protein>
    <submittedName>
        <fullName evidence="1">Uncharacterized protein</fullName>
    </submittedName>
</protein>
<evidence type="ECO:0000313" key="2">
    <source>
        <dbReference type="Proteomes" id="UP000077315"/>
    </source>
</evidence>
<gene>
    <name evidence="1" type="ORF">PHYBLDRAFT_171559</name>
</gene>
<keyword evidence="2" id="KW-1185">Reference proteome</keyword>
<reference evidence="2" key="1">
    <citation type="submission" date="2015-06" db="EMBL/GenBank/DDBJ databases">
        <title>Expansion of signal transduction pathways in fungi by whole-genome duplication.</title>
        <authorList>
            <consortium name="DOE Joint Genome Institute"/>
            <person name="Corrochano L.M."/>
            <person name="Kuo A."/>
            <person name="Marcet-Houben M."/>
            <person name="Polaino S."/>
            <person name="Salamov A."/>
            <person name="Villalobos J.M."/>
            <person name="Alvarez M.I."/>
            <person name="Avalos J."/>
            <person name="Benito E.P."/>
            <person name="Benoit I."/>
            <person name="Burger G."/>
            <person name="Camino L.P."/>
            <person name="Canovas D."/>
            <person name="Cerda-Olmedo E."/>
            <person name="Cheng J.-F."/>
            <person name="Dominguez A."/>
            <person name="Elias M."/>
            <person name="Eslava A.P."/>
            <person name="Glaser F."/>
            <person name="Grimwood J."/>
            <person name="Gutierrez G."/>
            <person name="Heitman J."/>
            <person name="Henrissat B."/>
            <person name="Iturriaga E.A."/>
            <person name="Lang B.F."/>
            <person name="Lavin J.L."/>
            <person name="Lee S."/>
            <person name="Li W."/>
            <person name="Lindquist E."/>
            <person name="Lopez-Garcia S."/>
            <person name="Luque E.M."/>
            <person name="Marcos A.T."/>
            <person name="Martin J."/>
            <person name="McCluskey K."/>
            <person name="Medina H.R."/>
            <person name="Miralles-Duran A."/>
            <person name="Miyazaki A."/>
            <person name="Munoz-Torres E."/>
            <person name="Oguiza J.A."/>
            <person name="Ohm R."/>
            <person name="Olmedo M."/>
            <person name="Orejas M."/>
            <person name="Ortiz-Castellanos L."/>
            <person name="Pisabarro A.G."/>
            <person name="Rodriguez-Romero J."/>
            <person name="Ruiz-Herrera J."/>
            <person name="Ruiz-Vazquez R."/>
            <person name="Sanz C."/>
            <person name="Schackwitz W."/>
            <person name="Schmutz J."/>
            <person name="Shahriari M."/>
            <person name="Shelest E."/>
            <person name="Silva-Franco F."/>
            <person name="Soanes D."/>
            <person name="Syed K."/>
            <person name="Tagua V.G."/>
            <person name="Talbot N.J."/>
            <person name="Thon M."/>
            <person name="De vries R.P."/>
            <person name="Wiebenga A."/>
            <person name="Yadav J.S."/>
            <person name="Braun E.L."/>
            <person name="Baker S."/>
            <person name="Garre V."/>
            <person name="Horwitz B."/>
            <person name="Torres-Martinez S."/>
            <person name="Idnurm A."/>
            <person name="Herrera-Estrella A."/>
            <person name="Gabaldon T."/>
            <person name="Grigoriev I.V."/>
        </authorList>
    </citation>
    <scope>NUCLEOTIDE SEQUENCE [LARGE SCALE GENOMIC DNA]</scope>
    <source>
        <strain evidence="2">NRRL 1555(-)</strain>
    </source>
</reference>
<dbReference type="AlphaFoldDB" id="A0A162TVK4"/>